<dbReference type="GO" id="GO:0007188">
    <property type="term" value="P:adenylate cyclase-modulating G protein-coupled receptor signaling pathway"/>
    <property type="evidence" value="ECO:0007669"/>
    <property type="project" value="TreeGrafter"/>
</dbReference>
<dbReference type="PANTHER" id="PTHR45620:SF15">
    <property type="entry name" value="DIURETIC HORMONE 44 RECEPTOR 1-RELATED"/>
    <property type="match status" value="1"/>
</dbReference>
<feature type="domain" description="G-protein coupled receptors family 2 profile 1" evidence="14">
    <location>
        <begin position="54"/>
        <end position="143"/>
    </location>
</feature>
<dbReference type="PROSITE" id="PS50227">
    <property type="entry name" value="G_PROTEIN_RECEP_F2_3"/>
    <property type="match status" value="1"/>
</dbReference>
<comment type="subcellular location">
    <subcellularLocation>
        <location evidence="1">Cell membrane</location>
        <topology evidence="1">Multi-pass membrane protein</topology>
    </subcellularLocation>
</comment>
<evidence type="ECO:0000256" key="1">
    <source>
        <dbReference type="ARBA" id="ARBA00004651"/>
    </source>
</evidence>
<feature type="transmembrane region" description="Helical" evidence="13">
    <location>
        <begin position="155"/>
        <end position="179"/>
    </location>
</feature>
<dbReference type="AlphaFoldDB" id="A0AAN9VTZ5"/>
<feature type="transmembrane region" description="Helical" evidence="13">
    <location>
        <begin position="363"/>
        <end position="382"/>
    </location>
</feature>
<evidence type="ECO:0000256" key="6">
    <source>
        <dbReference type="ARBA" id="ARBA00023040"/>
    </source>
</evidence>
<dbReference type="GO" id="GO:0005886">
    <property type="term" value="C:plasma membrane"/>
    <property type="evidence" value="ECO:0007669"/>
    <property type="project" value="UniProtKB-SubCell"/>
</dbReference>
<dbReference type="PRINTS" id="PR00249">
    <property type="entry name" value="GPCRSECRETIN"/>
</dbReference>
<dbReference type="PROSITE" id="PS00650">
    <property type="entry name" value="G_PROTEIN_RECEP_F2_2"/>
    <property type="match status" value="1"/>
</dbReference>
<reference evidence="16 17" key="1">
    <citation type="submission" date="2024-03" db="EMBL/GenBank/DDBJ databases">
        <title>The genome assembly and annotation of the cricket Gryllus longicercus Weissman &amp; Gray.</title>
        <authorList>
            <person name="Szrajer S."/>
            <person name="Gray D."/>
            <person name="Ylla G."/>
        </authorList>
    </citation>
    <scope>NUCLEOTIDE SEQUENCE [LARGE SCALE GENOMIC DNA]</scope>
    <source>
        <strain evidence="16">DAG 2021-001</strain>
        <tissue evidence="16">Whole body minus gut</tissue>
    </source>
</reference>
<keyword evidence="9" id="KW-0325">Glycoprotein</keyword>
<protein>
    <recommendedName>
        <fullName evidence="12">Diuretic hormone receptor</fullName>
    </recommendedName>
</protein>
<evidence type="ECO:0000256" key="12">
    <source>
        <dbReference type="ARBA" id="ARBA00071387"/>
    </source>
</evidence>
<dbReference type="Pfam" id="PF00002">
    <property type="entry name" value="7tm_2"/>
    <property type="match status" value="1"/>
</dbReference>
<sequence length="523" mass="58905">MVRSNLMNMGSLRNAPDYPATSLMELSGVENLYENETSPLLPPWLSRWRRRQLECMARMNGSQTAAPMTSDSSGGGEGVARCPVSWDQVHCWPPSPAGALAFAPCIDELNGVYYDTTQNATRWCFANGTWDNYSNYSQCEELVAPPPPSDAATTLAFFFAGFCLSLFALGVAIWIFLYFKDLRCLRNTIHTNLMITYIFYDSTWILNACIQGYVSDLVTCNVLMIFIHYFYLTNFFWMFVEGLYLFILVVVTFTGEKIKLRVYISIGWGFPAAIVVTWATAKHFGQLESSDSTLGDSRGQKLLLRHCPWMASDNFDWIHEAPVITILATNLAFLISIMWVLITKLRSANTPETKQYRKATKALLVLFPLLGITYILMMQGPMEGVAGDVFRNTRALLVGLQGFTVALFYCFLNTEVQNALRHRLERWRESRAVGGERRNTVSSRDWMSRSRTESIRLGDLLYGARPSLDFASPFHKRASAASQVTVAMLPEAEQETNDGRLEDLKETPPEVPCALIPEEANAV</sequence>
<dbReference type="Proteomes" id="UP001378592">
    <property type="component" value="Unassembled WGS sequence"/>
</dbReference>
<evidence type="ECO:0000256" key="10">
    <source>
        <dbReference type="ARBA" id="ARBA00023224"/>
    </source>
</evidence>
<dbReference type="InterPro" id="IPR001879">
    <property type="entry name" value="GPCR_2_extracellular_dom"/>
</dbReference>
<evidence type="ECO:0000256" key="7">
    <source>
        <dbReference type="ARBA" id="ARBA00023136"/>
    </source>
</evidence>
<dbReference type="GO" id="GO:0008036">
    <property type="term" value="F:diuretic hormone receptor activity"/>
    <property type="evidence" value="ECO:0007669"/>
    <property type="project" value="InterPro"/>
</dbReference>
<evidence type="ECO:0000256" key="8">
    <source>
        <dbReference type="ARBA" id="ARBA00023170"/>
    </source>
</evidence>
<evidence type="ECO:0000256" key="2">
    <source>
        <dbReference type="ARBA" id="ARBA00005314"/>
    </source>
</evidence>
<dbReference type="InterPro" id="IPR017981">
    <property type="entry name" value="GPCR_2-like_7TM"/>
</dbReference>
<feature type="transmembrane region" description="Helical" evidence="13">
    <location>
        <begin position="394"/>
        <end position="412"/>
    </location>
</feature>
<dbReference type="InterPro" id="IPR017983">
    <property type="entry name" value="GPCR_2_secretin-like_CS"/>
</dbReference>
<evidence type="ECO:0000256" key="3">
    <source>
        <dbReference type="ARBA" id="ARBA00022475"/>
    </source>
</evidence>
<keyword evidence="5 13" id="KW-1133">Transmembrane helix</keyword>
<dbReference type="SMART" id="SM00008">
    <property type="entry name" value="HormR"/>
    <property type="match status" value="1"/>
</dbReference>
<keyword evidence="10" id="KW-0807">Transducer</keyword>
<dbReference type="InterPro" id="IPR050332">
    <property type="entry name" value="GPCR_2"/>
</dbReference>
<dbReference type="PROSITE" id="PS50261">
    <property type="entry name" value="G_PROTEIN_RECEP_F2_4"/>
    <property type="match status" value="1"/>
</dbReference>
<dbReference type="GO" id="GO:0008528">
    <property type="term" value="F:G protein-coupled peptide receptor activity"/>
    <property type="evidence" value="ECO:0007669"/>
    <property type="project" value="TreeGrafter"/>
</dbReference>
<dbReference type="SUPFAM" id="SSF81321">
    <property type="entry name" value="Family A G protein-coupled receptor-like"/>
    <property type="match status" value="1"/>
</dbReference>
<dbReference type="EMBL" id="JAZDUA010000139">
    <property type="protein sequence ID" value="KAK7866687.1"/>
    <property type="molecule type" value="Genomic_DNA"/>
</dbReference>
<dbReference type="GO" id="GO:0007166">
    <property type="term" value="P:cell surface receptor signaling pathway"/>
    <property type="evidence" value="ECO:0007669"/>
    <property type="project" value="InterPro"/>
</dbReference>
<feature type="transmembrane region" description="Helical" evidence="13">
    <location>
        <begin position="235"/>
        <end position="255"/>
    </location>
</feature>
<dbReference type="PANTHER" id="PTHR45620">
    <property type="entry name" value="PDF RECEPTOR-LIKE PROTEIN-RELATED"/>
    <property type="match status" value="1"/>
</dbReference>
<dbReference type="Pfam" id="PF02793">
    <property type="entry name" value="HRM"/>
    <property type="match status" value="1"/>
</dbReference>
<keyword evidence="3" id="KW-1003">Cell membrane</keyword>
<comment type="function">
    <text evidence="11">Receptor for the insect diurectic hormone. The activity of this receptor is mediated by G proteins which activate adenylyl cyclase.</text>
</comment>
<organism evidence="16 17">
    <name type="scientific">Gryllus longicercus</name>
    <dbReference type="NCBI Taxonomy" id="2509291"/>
    <lineage>
        <taxon>Eukaryota</taxon>
        <taxon>Metazoa</taxon>
        <taxon>Ecdysozoa</taxon>
        <taxon>Arthropoda</taxon>
        <taxon>Hexapoda</taxon>
        <taxon>Insecta</taxon>
        <taxon>Pterygota</taxon>
        <taxon>Neoptera</taxon>
        <taxon>Polyneoptera</taxon>
        <taxon>Orthoptera</taxon>
        <taxon>Ensifera</taxon>
        <taxon>Gryllidea</taxon>
        <taxon>Grylloidea</taxon>
        <taxon>Gryllidae</taxon>
        <taxon>Gryllinae</taxon>
        <taxon>Gryllus</taxon>
    </lineage>
</organism>
<dbReference type="InterPro" id="IPR002001">
    <property type="entry name" value="GPCR_2_diuretic_rcpt"/>
</dbReference>
<dbReference type="Gene3D" id="1.20.1070.10">
    <property type="entry name" value="Rhodopsin 7-helix transmembrane proteins"/>
    <property type="match status" value="1"/>
</dbReference>
<comment type="similarity">
    <text evidence="2">Belongs to the G-protein coupled receptor 2 family.</text>
</comment>
<accession>A0AAN9VTZ5</accession>
<keyword evidence="7 13" id="KW-0472">Membrane</keyword>
<keyword evidence="4 13" id="KW-0812">Transmembrane</keyword>
<evidence type="ECO:0000313" key="17">
    <source>
        <dbReference type="Proteomes" id="UP001378592"/>
    </source>
</evidence>
<dbReference type="PRINTS" id="PR01127">
    <property type="entry name" value="DIUHORMONER"/>
</dbReference>
<feature type="transmembrane region" description="Helical" evidence="13">
    <location>
        <begin position="321"/>
        <end position="342"/>
    </location>
</feature>
<dbReference type="FunFam" id="1.20.1070.10:FF:000155">
    <property type="entry name" value="diuretic hormone receptor isoform X1"/>
    <property type="match status" value="1"/>
</dbReference>
<evidence type="ECO:0000259" key="15">
    <source>
        <dbReference type="PROSITE" id="PS50261"/>
    </source>
</evidence>
<evidence type="ECO:0000259" key="14">
    <source>
        <dbReference type="PROSITE" id="PS50227"/>
    </source>
</evidence>
<keyword evidence="6" id="KW-0297">G-protein coupled receptor</keyword>
<evidence type="ECO:0000313" key="16">
    <source>
        <dbReference type="EMBL" id="KAK7866687.1"/>
    </source>
</evidence>
<dbReference type="GO" id="GO:0017046">
    <property type="term" value="F:peptide hormone binding"/>
    <property type="evidence" value="ECO:0007669"/>
    <property type="project" value="TreeGrafter"/>
</dbReference>
<keyword evidence="8" id="KW-0675">Receptor</keyword>
<comment type="caution">
    <text evidence="16">The sequence shown here is derived from an EMBL/GenBank/DDBJ whole genome shotgun (WGS) entry which is preliminary data.</text>
</comment>
<evidence type="ECO:0000256" key="11">
    <source>
        <dbReference type="ARBA" id="ARBA00054836"/>
    </source>
</evidence>
<keyword evidence="17" id="KW-1185">Reference proteome</keyword>
<dbReference type="CDD" id="cd15263">
    <property type="entry name" value="7tmB1_DH_R"/>
    <property type="match status" value="1"/>
</dbReference>
<dbReference type="InterPro" id="IPR036445">
    <property type="entry name" value="GPCR_2_extracell_dom_sf"/>
</dbReference>
<dbReference type="InterPro" id="IPR000832">
    <property type="entry name" value="GPCR_2_secretin-like"/>
</dbReference>
<evidence type="ECO:0000256" key="13">
    <source>
        <dbReference type="SAM" id="Phobius"/>
    </source>
</evidence>
<evidence type="ECO:0000256" key="9">
    <source>
        <dbReference type="ARBA" id="ARBA00023180"/>
    </source>
</evidence>
<evidence type="ECO:0000256" key="5">
    <source>
        <dbReference type="ARBA" id="ARBA00022989"/>
    </source>
</evidence>
<feature type="transmembrane region" description="Helical" evidence="13">
    <location>
        <begin position="262"/>
        <end position="281"/>
    </location>
</feature>
<evidence type="ECO:0000256" key="4">
    <source>
        <dbReference type="ARBA" id="ARBA00022692"/>
    </source>
</evidence>
<dbReference type="Gene3D" id="4.10.1240.10">
    <property type="entry name" value="GPCR, family 2, extracellular hormone receptor domain"/>
    <property type="match status" value="1"/>
</dbReference>
<name>A0AAN9VTZ5_9ORTH</name>
<gene>
    <name evidence="16" type="ORF">R5R35_003229</name>
</gene>
<dbReference type="SUPFAM" id="SSF111418">
    <property type="entry name" value="Hormone receptor domain"/>
    <property type="match status" value="1"/>
</dbReference>
<proteinExistence type="inferred from homology"/>
<feature type="domain" description="G-protein coupled receptors family 2 profile 2" evidence="15">
    <location>
        <begin position="154"/>
        <end position="413"/>
    </location>
</feature>